<dbReference type="PANTHER" id="PTHR18881:SF2">
    <property type="entry name" value="POLYAMINE-MODULATED FACTOR 1-BINDING PROTEIN 1"/>
    <property type="match status" value="1"/>
</dbReference>
<accession>A0A232FF15</accession>
<sequence>MSTSLRDDTKNLSNKMIDLPCWLFDEHLTSMDIKKTIVLSPKKRQENNVQIMPNSKIKNSVFLNKTISTLIKIFTFVCQIFGIIVATIYCDEFKQSTFYHLDSTAFVKQRMIPEQNNDSSILRVSQTETHVQNLNNIMKSLITYASEAEKEHKHVSSHFKSMKAQIEKQEEILDRNLVEINDLKARVNEAELNSDQQNKVIKSLGQELEKNKLQLLNAENKFASITKQLRSSVSSESANELQIFNESDEDYIFIINHIRDMKFKIQYQENHLASILQLINKLDELHDFNKTIDQQTKSIINLKDGLRRKSANIFESLKNIVGRGSESTCLDDSAESEDIEVFDESLNVIEQNAKSFIEDVGARFEILGGNKGHFIQPQRRFSDALKQNLSFCVIQNSTQIPNISIVPIENVSDCQSTMIAKNVTTFEKGIQTSINVECNDAGCQTTESLCGNYDPSMQKTFDNFNSHQERHGRMRETLDAYEFDKNQFGKPCDKSIKNLEKEVAAFKTQINEKDSKIVALTEKLQVVDGLTKEKAKLKELLDATKKENCNLKDEIAKLSLSEQEKDRKVAVLEEDLNVTKQSYENSIAFLKKEADNMNKDIMLLNQKLLTEKENIKNLKLHYNKVNQHLQDQVKTNKTTIANLRMDHDMLRNTYDALDKMHKETNVQYSNTIKKKDATIHSYKLANETQSAEIKNLKEEVKQLSILPHGEKDKYPRTALQENVQRYRSRSNSKEYDGSSKIPTNFVKGTFPNLHSNITYRVRSSPTDRRK</sequence>
<evidence type="ECO:0000256" key="2">
    <source>
        <dbReference type="SAM" id="Phobius"/>
    </source>
</evidence>
<keyword evidence="1" id="KW-0175">Coiled coil</keyword>
<feature type="coiled-coil region" evidence="1">
    <location>
        <begin position="496"/>
        <end position="547"/>
    </location>
</feature>
<organism evidence="3 4">
    <name type="scientific">Trichomalopsis sarcophagae</name>
    <dbReference type="NCBI Taxonomy" id="543379"/>
    <lineage>
        <taxon>Eukaryota</taxon>
        <taxon>Metazoa</taxon>
        <taxon>Ecdysozoa</taxon>
        <taxon>Arthropoda</taxon>
        <taxon>Hexapoda</taxon>
        <taxon>Insecta</taxon>
        <taxon>Pterygota</taxon>
        <taxon>Neoptera</taxon>
        <taxon>Endopterygota</taxon>
        <taxon>Hymenoptera</taxon>
        <taxon>Apocrita</taxon>
        <taxon>Proctotrupomorpha</taxon>
        <taxon>Chalcidoidea</taxon>
        <taxon>Pteromalidae</taxon>
        <taxon>Pteromalinae</taxon>
        <taxon>Trichomalopsis</taxon>
    </lineage>
</organism>
<dbReference type="SUPFAM" id="SSF57997">
    <property type="entry name" value="Tropomyosin"/>
    <property type="match status" value="1"/>
</dbReference>
<dbReference type="GO" id="GO:0007283">
    <property type="term" value="P:spermatogenesis"/>
    <property type="evidence" value="ECO:0007669"/>
    <property type="project" value="TreeGrafter"/>
</dbReference>
<name>A0A232FF15_9HYME</name>
<dbReference type="InterPro" id="IPR037391">
    <property type="entry name" value="PMF1-bd"/>
</dbReference>
<dbReference type="AlphaFoldDB" id="A0A232FF15"/>
<keyword evidence="2" id="KW-0812">Transmembrane</keyword>
<dbReference type="Proteomes" id="UP000215335">
    <property type="component" value="Unassembled WGS sequence"/>
</dbReference>
<evidence type="ECO:0000256" key="1">
    <source>
        <dbReference type="SAM" id="Coils"/>
    </source>
</evidence>
<reference evidence="3 4" key="1">
    <citation type="journal article" date="2017" name="Curr. Biol.">
        <title>The Evolution of Venom by Co-option of Single-Copy Genes.</title>
        <authorList>
            <person name="Martinson E.O."/>
            <person name="Mrinalini"/>
            <person name="Kelkar Y.D."/>
            <person name="Chang C.H."/>
            <person name="Werren J.H."/>
        </authorList>
    </citation>
    <scope>NUCLEOTIDE SEQUENCE [LARGE SCALE GENOMIC DNA]</scope>
    <source>
        <strain evidence="3 4">Alberta</strain>
        <tissue evidence="3">Whole body</tissue>
    </source>
</reference>
<feature type="coiled-coil region" evidence="1">
    <location>
        <begin position="573"/>
        <end position="607"/>
    </location>
</feature>
<feature type="coiled-coil region" evidence="1">
    <location>
        <begin position="679"/>
        <end position="706"/>
    </location>
</feature>
<evidence type="ECO:0000313" key="3">
    <source>
        <dbReference type="EMBL" id="OXU29292.1"/>
    </source>
</evidence>
<keyword evidence="2" id="KW-0472">Membrane</keyword>
<keyword evidence="4" id="KW-1185">Reference proteome</keyword>
<comment type="caution">
    <text evidence="3">The sequence shown here is derived from an EMBL/GenBank/DDBJ whole genome shotgun (WGS) entry which is preliminary data.</text>
</comment>
<gene>
    <name evidence="3" type="ORF">TSAR_009337</name>
</gene>
<keyword evidence="2" id="KW-1133">Transmembrane helix</keyword>
<dbReference type="PANTHER" id="PTHR18881">
    <property type="entry name" value="POLYAMINE-MODULATED FACTOR 1-BINDING PROTEIN 1-RELATED"/>
    <property type="match status" value="1"/>
</dbReference>
<protein>
    <submittedName>
        <fullName evidence="3">Uncharacterized protein</fullName>
    </submittedName>
</protein>
<proteinExistence type="predicted"/>
<dbReference type="EMBL" id="NNAY01000313">
    <property type="protein sequence ID" value="OXU29292.1"/>
    <property type="molecule type" value="Genomic_DNA"/>
</dbReference>
<evidence type="ECO:0000313" key="4">
    <source>
        <dbReference type="Proteomes" id="UP000215335"/>
    </source>
</evidence>
<feature type="coiled-coil region" evidence="1">
    <location>
        <begin position="131"/>
        <end position="221"/>
    </location>
</feature>
<feature type="transmembrane region" description="Helical" evidence="2">
    <location>
        <begin position="70"/>
        <end position="89"/>
    </location>
</feature>